<dbReference type="InterPro" id="IPR036676">
    <property type="entry name" value="PurM-like_C_sf"/>
</dbReference>
<dbReference type="EMBL" id="JARBHA010000014">
    <property type="protein sequence ID" value="KAJ9683693.1"/>
    <property type="molecule type" value="Genomic_DNA"/>
</dbReference>
<evidence type="ECO:0000256" key="3">
    <source>
        <dbReference type="ARBA" id="ARBA00022598"/>
    </source>
</evidence>
<dbReference type="InterPro" id="IPR010918">
    <property type="entry name" value="PurM-like_C_dom"/>
</dbReference>
<feature type="domain" description="PurM-like C-terminal" evidence="7">
    <location>
        <begin position="253"/>
        <end position="376"/>
    </location>
</feature>
<evidence type="ECO:0000256" key="2">
    <source>
        <dbReference type="ARBA" id="ARBA00013047"/>
    </source>
</evidence>
<dbReference type="GO" id="GO:0005829">
    <property type="term" value="C:cytosol"/>
    <property type="evidence" value="ECO:0007669"/>
    <property type="project" value="TreeGrafter"/>
</dbReference>
<dbReference type="PANTHER" id="PTHR10520:SF12">
    <property type="entry name" value="TRIFUNCTIONAL PURINE BIOSYNTHETIC PROTEIN ADENOSINE-3"/>
    <property type="match status" value="1"/>
</dbReference>
<sequence length="495" mass="53168">MSKNNYGESADMADSLTYKDAGVDIDAGSELVKRIAKMAPGIGGFGGLFPLGDSYLVAGTDGVGTKLKLAFETGIHETIGIDLVAMSVNDIVTSGAKPLFFLDYFATSHLDVDLAEKVIKGIVDGCQQSDCVLLGGETAEMPDFYADGEYDLSGFAVGVVKKDSVIDGKTIVPGDVLIGLPSSGVHSNGFSLVRRLVIVPFISSISMVKSAGGSFLAFLTLVYVKISADRYWHVFTGFCPKVACLSQKDQLPGEAITLGEALMAPTIIYVKQVLDFISKGGVKGIAHITGGGFTDNIPRVFPKDLGAVIHKDSWEVPSVFKWIQEAGQIEDAEMRRTFNMGIGMVLVVSPEASSRILGDGNGAYTAYKIGEVASDEGFPPEFAPCLFILHWTSALSPPPASAMEPPTNRPVGLCHSVSFCFFSRPISLLAEFTILLPELLCCCCRCRCYCPCCAAPLEVQPLANSYHFLHDHEQMVAYSLNDKGLSRFIYQWPAS</sequence>
<dbReference type="SUPFAM" id="SSF56042">
    <property type="entry name" value="PurM C-terminal domain-like"/>
    <property type="match status" value="2"/>
</dbReference>
<organism evidence="8 9">
    <name type="scientific">Vitis rotundifolia</name>
    <name type="common">Muscadine grape</name>
    <dbReference type="NCBI Taxonomy" id="103349"/>
    <lineage>
        <taxon>Eukaryota</taxon>
        <taxon>Viridiplantae</taxon>
        <taxon>Streptophyta</taxon>
        <taxon>Embryophyta</taxon>
        <taxon>Tracheophyta</taxon>
        <taxon>Spermatophyta</taxon>
        <taxon>Magnoliopsida</taxon>
        <taxon>eudicotyledons</taxon>
        <taxon>Gunneridae</taxon>
        <taxon>Pentapetalae</taxon>
        <taxon>rosids</taxon>
        <taxon>Vitales</taxon>
        <taxon>Vitaceae</taxon>
        <taxon>Viteae</taxon>
        <taxon>Vitis</taxon>
    </lineage>
</organism>
<protein>
    <recommendedName>
        <fullName evidence="2">phosphoribosylformylglycinamidine cyclo-ligase</fullName>
        <ecNumber evidence="2">6.3.3.1</ecNumber>
    </recommendedName>
</protein>
<evidence type="ECO:0000256" key="5">
    <source>
        <dbReference type="ARBA" id="ARBA00022840"/>
    </source>
</evidence>
<proteinExistence type="inferred from homology"/>
<comment type="caution">
    <text evidence="8">The sequence shown here is derived from an EMBL/GenBank/DDBJ whole genome shotgun (WGS) entry which is preliminary data.</text>
</comment>
<keyword evidence="4" id="KW-0547">Nucleotide-binding</keyword>
<dbReference type="GO" id="GO:0006189">
    <property type="term" value="P:'de novo' IMP biosynthetic process"/>
    <property type="evidence" value="ECO:0007669"/>
    <property type="project" value="InterPro"/>
</dbReference>
<dbReference type="HAMAP" id="MF_00741">
    <property type="entry name" value="AIRS"/>
    <property type="match status" value="1"/>
</dbReference>
<evidence type="ECO:0000259" key="6">
    <source>
        <dbReference type="Pfam" id="PF00586"/>
    </source>
</evidence>
<dbReference type="GO" id="GO:0004637">
    <property type="term" value="F:phosphoribosylamine-glycine ligase activity"/>
    <property type="evidence" value="ECO:0007669"/>
    <property type="project" value="TreeGrafter"/>
</dbReference>
<evidence type="ECO:0000256" key="4">
    <source>
        <dbReference type="ARBA" id="ARBA00022741"/>
    </source>
</evidence>
<dbReference type="InterPro" id="IPR004733">
    <property type="entry name" value="PurM_cligase"/>
</dbReference>
<feature type="domain" description="PurM-like N-terminal" evidence="6">
    <location>
        <begin position="52"/>
        <end position="160"/>
    </location>
</feature>
<gene>
    <name evidence="8" type="ORF">PVL29_019318</name>
</gene>
<evidence type="ECO:0000256" key="1">
    <source>
        <dbReference type="ARBA" id="ARBA00004686"/>
    </source>
</evidence>
<reference evidence="8 9" key="1">
    <citation type="journal article" date="2023" name="BMC Biotechnol.">
        <title>Vitis rotundifolia cv Carlos genome sequencing.</title>
        <authorList>
            <person name="Huff M."/>
            <person name="Hulse-Kemp A."/>
            <person name="Scheffler B."/>
            <person name="Youngblood R."/>
            <person name="Simpson S."/>
            <person name="Babiker E."/>
            <person name="Staton M."/>
        </authorList>
    </citation>
    <scope>NUCLEOTIDE SEQUENCE [LARGE SCALE GENOMIC DNA]</scope>
    <source>
        <tissue evidence="8">Leaf</tissue>
    </source>
</reference>
<dbReference type="InterPro" id="IPR016188">
    <property type="entry name" value="PurM-like_N"/>
</dbReference>
<dbReference type="SUPFAM" id="SSF55326">
    <property type="entry name" value="PurM N-terminal domain-like"/>
    <property type="match status" value="1"/>
</dbReference>
<dbReference type="GO" id="GO:0046084">
    <property type="term" value="P:adenine biosynthetic process"/>
    <property type="evidence" value="ECO:0007669"/>
    <property type="project" value="TreeGrafter"/>
</dbReference>
<dbReference type="InterPro" id="IPR036921">
    <property type="entry name" value="PurM-like_N_sf"/>
</dbReference>
<dbReference type="Gene3D" id="3.90.650.10">
    <property type="entry name" value="PurM-like C-terminal domain"/>
    <property type="match status" value="1"/>
</dbReference>
<dbReference type="NCBIfam" id="TIGR00878">
    <property type="entry name" value="purM"/>
    <property type="match status" value="1"/>
</dbReference>
<dbReference type="GO" id="GO:0004641">
    <property type="term" value="F:phosphoribosylformylglycinamidine cyclo-ligase activity"/>
    <property type="evidence" value="ECO:0007669"/>
    <property type="project" value="UniProtKB-EC"/>
</dbReference>
<keyword evidence="3" id="KW-0436">Ligase</keyword>
<dbReference type="GO" id="GO:0005524">
    <property type="term" value="F:ATP binding"/>
    <property type="evidence" value="ECO:0007669"/>
    <property type="project" value="UniProtKB-KW"/>
</dbReference>
<evidence type="ECO:0000259" key="7">
    <source>
        <dbReference type="Pfam" id="PF02769"/>
    </source>
</evidence>
<evidence type="ECO:0000313" key="8">
    <source>
        <dbReference type="EMBL" id="KAJ9683693.1"/>
    </source>
</evidence>
<dbReference type="Pfam" id="PF00586">
    <property type="entry name" value="AIRS"/>
    <property type="match status" value="1"/>
</dbReference>
<dbReference type="Pfam" id="PF02769">
    <property type="entry name" value="AIRS_C"/>
    <property type="match status" value="1"/>
</dbReference>
<dbReference type="Gene3D" id="3.30.1330.10">
    <property type="entry name" value="PurM-like, N-terminal domain"/>
    <property type="match status" value="1"/>
</dbReference>
<keyword evidence="5" id="KW-0067">ATP-binding</keyword>
<dbReference type="PANTHER" id="PTHR10520">
    <property type="entry name" value="TRIFUNCTIONAL PURINE BIOSYNTHETIC PROTEIN ADENOSINE-3-RELATED"/>
    <property type="match status" value="1"/>
</dbReference>
<keyword evidence="9" id="KW-1185">Reference proteome</keyword>
<evidence type="ECO:0000313" key="9">
    <source>
        <dbReference type="Proteomes" id="UP001168098"/>
    </source>
</evidence>
<dbReference type="EC" id="6.3.3.1" evidence="2"/>
<dbReference type="FunFam" id="3.30.1330.10:FF:000001">
    <property type="entry name" value="Phosphoribosylformylglycinamidine cyclo-ligase"/>
    <property type="match status" value="1"/>
</dbReference>
<dbReference type="Proteomes" id="UP001168098">
    <property type="component" value="Unassembled WGS sequence"/>
</dbReference>
<accession>A0AA39DG55</accession>
<dbReference type="CDD" id="cd02196">
    <property type="entry name" value="PurM"/>
    <property type="match status" value="1"/>
</dbReference>
<name>A0AA39DG55_VITRO</name>
<comment type="pathway">
    <text evidence="1">Purine metabolism; IMP biosynthesis via de novo pathway; 5-amino-1-(5-phospho-D-ribosyl)imidazole from N(2)-formyl-N(1)-(5-phospho-D-ribosyl)glycinamide: step 2/2.</text>
</comment>
<dbReference type="AlphaFoldDB" id="A0AA39DG55"/>